<evidence type="ECO:0000313" key="1">
    <source>
        <dbReference type="EMBL" id="MDH1234446.1"/>
    </source>
</evidence>
<evidence type="ECO:0000313" key="2">
    <source>
        <dbReference type="Proteomes" id="UP001158500"/>
    </source>
</evidence>
<proteinExistence type="predicted"/>
<comment type="caution">
    <text evidence="1">The sequence shown here is derived from an EMBL/GenBank/DDBJ whole genome shotgun (WGS) entry which is preliminary data.</text>
</comment>
<sequence>MRFPDVLDAIRHAAYRAEITGKPWGVYALAQYIVAPLGDLSEAALLEVCQP</sequence>
<dbReference type="RefSeq" id="WP_200630023.1">
    <property type="nucleotide sequence ID" value="NZ_JAOCAE010000001.1"/>
</dbReference>
<name>A0AA42TCX2_STUST</name>
<accession>A0AA42TCX2</accession>
<gene>
    <name evidence="1" type="ORF">N5C32_00150</name>
</gene>
<dbReference type="EMBL" id="JAOCAE010000001">
    <property type="protein sequence ID" value="MDH1234446.1"/>
    <property type="molecule type" value="Genomic_DNA"/>
</dbReference>
<organism evidence="1 2">
    <name type="scientific">Stutzerimonas stutzeri</name>
    <name type="common">Pseudomonas stutzeri</name>
    <dbReference type="NCBI Taxonomy" id="316"/>
    <lineage>
        <taxon>Bacteria</taxon>
        <taxon>Pseudomonadati</taxon>
        <taxon>Pseudomonadota</taxon>
        <taxon>Gammaproteobacteria</taxon>
        <taxon>Pseudomonadales</taxon>
        <taxon>Pseudomonadaceae</taxon>
        <taxon>Stutzerimonas</taxon>
    </lineage>
</organism>
<dbReference type="AlphaFoldDB" id="A0AA42TCX2"/>
<protein>
    <submittedName>
        <fullName evidence="1">Uncharacterized protein</fullName>
    </submittedName>
</protein>
<reference evidence="1" key="1">
    <citation type="submission" date="2022-09" db="EMBL/GenBank/DDBJ databases">
        <title>Intensive care unit water sources are persistently colonized with multi-drug resistant bacteria and are the site of extensive horizontal gene transfer of antibiotic resistance genes.</title>
        <authorList>
            <person name="Diorio-Toth L."/>
        </authorList>
    </citation>
    <scope>NUCLEOTIDE SEQUENCE</scope>
    <source>
        <strain evidence="1">GD03947</strain>
    </source>
</reference>
<dbReference type="Proteomes" id="UP001158500">
    <property type="component" value="Unassembled WGS sequence"/>
</dbReference>